<dbReference type="PANTHER" id="PTHR46013:SF4">
    <property type="entry name" value="B-CELL RECEPTOR CD22-RELATED"/>
    <property type="match status" value="1"/>
</dbReference>
<organism evidence="4 5">
    <name type="scientific">Cirrhinus molitorella</name>
    <name type="common">mud carp</name>
    <dbReference type="NCBI Taxonomy" id="172907"/>
    <lineage>
        <taxon>Eukaryota</taxon>
        <taxon>Metazoa</taxon>
        <taxon>Chordata</taxon>
        <taxon>Craniata</taxon>
        <taxon>Vertebrata</taxon>
        <taxon>Euteleostomi</taxon>
        <taxon>Actinopterygii</taxon>
        <taxon>Neopterygii</taxon>
        <taxon>Teleostei</taxon>
        <taxon>Ostariophysi</taxon>
        <taxon>Cypriniformes</taxon>
        <taxon>Cyprinidae</taxon>
        <taxon>Labeoninae</taxon>
        <taxon>Labeonini</taxon>
        <taxon>Cirrhinus</taxon>
    </lineage>
</organism>
<dbReference type="InterPro" id="IPR013783">
    <property type="entry name" value="Ig-like_fold"/>
</dbReference>
<dbReference type="SUPFAM" id="SSF48726">
    <property type="entry name" value="Immunoglobulin"/>
    <property type="match status" value="1"/>
</dbReference>
<dbReference type="InterPro" id="IPR007110">
    <property type="entry name" value="Ig-like_dom"/>
</dbReference>
<sequence>MQVGEADPPKNVSVSMSPSGEIMEGDSVTLICSSDSNPPAEISWFKENQSSSVGSGQSFSALQSGRFFCEAHNQHGSQRSDAVTVIVKGRLVILYISTGVVCGAAAIIRMLLIWSRMKKRNDTQGSQT</sequence>
<evidence type="ECO:0000313" key="4">
    <source>
        <dbReference type="EMBL" id="KAK2909431.1"/>
    </source>
</evidence>
<dbReference type="InterPro" id="IPR036179">
    <property type="entry name" value="Ig-like_dom_sf"/>
</dbReference>
<dbReference type="EMBL" id="JAUYZG010000004">
    <property type="protein sequence ID" value="KAK2909431.1"/>
    <property type="molecule type" value="Genomic_DNA"/>
</dbReference>
<comment type="caution">
    <text evidence="4">The sequence shown here is derived from an EMBL/GenBank/DDBJ whole genome shotgun (WGS) entry which is preliminary data.</text>
</comment>
<dbReference type="InterPro" id="IPR003599">
    <property type="entry name" value="Ig_sub"/>
</dbReference>
<keyword evidence="2" id="KW-0812">Transmembrane</keyword>
<dbReference type="PANTHER" id="PTHR46013">
    <property type="entry name" value="VASCULAR CELL ADHESION MOLECULE 1"/>
    <property type="match status" value="1"/>
</dbReference>
<feature type="domain" description="Ig-like" evidence="3">
    <location>
        <begin position="9"/>
        <end position="84"/>
    </location>
</feature>
<dbReference type="Pfam" id="PF13895">
    <property type="entry name" value="Ig_2"/>
    <property type="match status" value="1"/>
</dbReference>
<keyword evidence="2" id="KW-1133">Transmembrane helix</keyword>
<dbReference type="PROSITE" id="PS50835">
    <property type="entry name" value="IG_LIKE"/>
    <property type="match status" value="1"/>
</dbReference>
<name>A0AA88Q9L0_9TELE</name>
<keyword evidence="5" id="KW-1185">Reference proteome</keyword>
<proteinExistence type="predicted"/>
<feature type="region of interest" description="Disordered" evidence="1">
    <location>
        <begin position="1"/>
        <end position="22"/>
    </location>
</feature>
<dbReference type="Proteomes" id="UP001187343">
    <property type="component" value="Unassembled WGS sequence"/>
</dbReference>
<gene>
    <name evidence="4" type="ORF">Q8A67_005268</name>
</gene>
<evidence type="ECO:0000259" key="3">
    <source>
        <dbReference type="PROSITE" id="PS50835"/>
    </source>
</evidence>
<accession>A0AA88Q9L0</accession>
<reference evidence="4" key="1">
    <citation type="submission" date="2023-08" db="EMBL/GenBank/DDBJ databases">
        <title>Chromosome-level Genome Assembly of mud carp (Cirrhinus molitorella).</title>
        <authorList>
            <person name="Liu H."/>
        </authorList>
    </citation>
    <scope>NUCLEOTIDE SEQUENCE</scope>
    <source>
        <strain evidence="4">Prfri</strain>
        <tissue evidence="4">Muscle</tissue>
    </source>
</reference>
<dbReference type="AlphaFoldDB" id="A0AA88Q9L0"/>
<evidence type="ECO:0000313" key="5">
    <source>
        <dbReference type="Proteomes" id="UP001187343"/>
    </source>
</evidence>
<evidence type="ECO:0000256" key="1">
    <source>
        <dbReference type="SAM" id="MobiDB-lite"/>
    </source>
</evidence>
<dbReference type="Gene3D" id="2.60.40.10">
    <property type="entry name" value="Immunoglobulins"/>
    <property type="match status" value="1"/>
</dbReference>
<protein>
    <recommendedName>
        <fullName evidence="3">Ig-like domain-containing protein</fullName>
    </recommendedName>
</protein>
<feature type="transmembrane region" description="Helical" evidence="2">
    <location>
        <begin position="92"/>
        <end position="112"/>
    </location>
</feature>
<keyword evidence="2" id="KW-0472">Membrane</keyword>
<evidence type="ECO:0000256" key="2">
    <source>
        <dbReference type="SAM" id="Phobius"/>
    </source>
</evidence>
<dbReference type="SMART" id="SM00409">
    <property type="entry name" value="IG"/>
    <property type="match status" value="1"/>
</dbReference>